<keyword evidence="1" id="KW-0732">Signal</keyword>
<keyword evidence="5" id="KW-1185">Reference proteome</keyword>
<evidence type="ECO:0000259" key="2">
    <source>
        <dbReference type="Pfam" id="PF12708"/>
    </source>
</evidence>
<evidence type="ECO:0000313" key="5">
    <source>
        <dbReference type="Proteomes" id="UP001152523"/>
    </source>
</evidence>
<dbReference type="Pfam" id="PF12708">
    <property type="entry name" value="Pect-lyase_RHGA_epim"/>
    <property type="match status" value="1"/>
</dbReference>
<accession>A0AAV0DYW9</accession>
<dbReference type="InterPro" id="IPR011050">
    <property type="entry name" value="Pectin_lyase_fold/virulence"/>
</dbReference>
<dbReference type="AlphaFoldDB" id="A0AAV0DYW9"/>
<protein>
    <recommendedName>
        <fullName evidence="2">Rhamnogalacturonase A/B/Epimerase-like pectate lyase domain-containing protein</fullName>
    </recommendedName>
</protein>
<evidence type="ECO:0000256" key="1">
    <source>
        <dbReference type="SAM" id="SignalP"/>
    </source>
</evidence>
<dbReference type="Gene3D" id="2.160.20.10">
    <property type="entry name" value="Single-stranded right-handed beta-helix, Pectin lyase-like"/>
    <property type="match status" value="1"/>
</dbReference>
<comment type="caution">
    <text evidence="3">The sequence shown here is derived from an EMBL/GenBank/DDBJ whole genome shotgun (WGS) entry which is preliminary data.</text>
</comment>
<dbReference type="InterPro" id="IPR012334">
    <property type="entry name" value="Pectin_lyas_fold"/>
</dbReference>
<organism evidence="3 5">
    <name type="scientific">Cuscuta epithymum</name>
    <dbReference type="NCBI Taxonomy" id="186058"/>
    <lineage>
        <taxon>Eukaryota</taxon>
        <taxon>Viridiplantae</taxon>
        <taxon>Streptophyta</taxon>
        <taxon>Embryophyta</taxon>
        <taxon>Tracheophyta</taxon>
        <taxon>Spermatophyta</taxon>
        <taxon>Magnoliopsida</taxon>
        <taxon>eudicotyledons</taxon>
        <taxon>Gunneridae</taxon>
        <taxon>Pentapetalae</taxon>
        <taxon>asterids</taxon>
        <taxon>lamiids</taxon>
        <taxon>Solanales</taxon>
        <taxon>Convolvulaceae</taxon>
        <taxon>Cuscuteae</taxon>
        <taxon>Cuscuta</taxon>
        <taxon>Cuscuta subgen. Cuscuta</taxon>
    </lineage>
</organism>
<dbReference type="EMBL" id="CAMAPF010000176">
    <property type="protein sequence ID" value="CAH9110739.1"/>
    <property type="molecule type" value="Genomic_DNA"/>
</dbReference>
<proteinExistence type="predicted"/>
<dbReference type="PANTHER" id="PTHR33928:SF7">
    <property type="entry name" value="POLYGALACTURONASE QRT3"/>
    <property type="match status" value="1"/>
</dbReference>
<dbReference type="EMBL" id="CAMAPF010001029">
    <property type="protein sequence ID" value="CAH9141277.1"/>
    <property type="molecule type" value="Genomic_DNA"/>
</dbReference>
<dbReference type="PANTHER" id="PTHR33928">
    <property type="entry name" value="POLYGALACTURONASE QRT3"/>
    <property type="match status" value="1"/>
</dbReference>
<gene>
    <name evidence="3" type="ORF">CEPIT_LOCUS19267</name>
    <name evidence="4" type="ORF">CEPIT_LOCUS39004</name>
</gene>
<feature type="signal peptide" evidence="1">
    <location>
        <begin position="1"/>
        <end position="32"/>
    </location>
</feature>
<name>A0AAV0DYW9_9ASTE</name>
<dbReference type="SUPFAM" id="SSF51126">
    <property type="entry name" value="Pectin lyase-like"/>
    <property type="match status" value="1"/>
</dbReference>
<evidence type="ECO:0000313" key="3">
    <source>
        <dbReference type="EMBL" id="CAH9110739.1"/>
    </source>
</evidence>
<evidence type="ECO:0000313" key="4">
    <source>
        <dbReference type="EMBL" id="CAH9141277.1"/>
    </source>
</evidence>
<dbReference type="InterPro" id="IPR024535">
    <property type="entry name" value="RHGA/B-epi-like_pectate_lyase"/>
</dbReference>
<dbReference type="GO" id="GO:0004650">
    <property type="term" value="F:polygalacturonase activity"/>
    <property type="evidence" value="ECO:0007669"/>
    <property type="project" value="InterPro"/>
</dbReference>
<feature type="chain" id="PRO_5044713385" description="Rhamnogalacturonase A/B/Epimerase-like pectate lyase domain-containing protein" evidence="1">
    <location>
        <begin position="33"/>
        <end position="471"/>
    </location>
</feature>
<dbReference type="Proteomes" id="UP001152523">
    <property type="component" value="Unassembled WGS sequence"/>
</dbReference>
<sequence length="471" mass="50880">MGVTSRLPSPIFSVVFLTIAAFFNSNVNHVHGGNDHHRINIKHMKDKVLQTHQLTSNSSYGGESARVYHVTSFGADPTGKYDSTDAILEAIKNATSVSSGFLFNQIQNLGGARIDLDGGVYVISRPLQLPTAGLGNLVIHGGTLRASNNFPVNGYLIDLSDPQSGKLQYNFEYITLRDLLLDSNYRGGGIQVVKSLRISIDNCYITHFTTIGILVSGGHETYIRNSFLGQHIAAGGDPGEQGLNGTAIDLWGNDNAVTDVVIFSASIGIKLAGQANVLTGVHYYNKATGSGGTGVHIKLPGLTQTRIVNSYFGYAGIIAEDPVQLLISGCLFYEGAFISFKSVKGLISGVNVVDNIFNGTQKSTDIVQLDGGFNQINQVTIDRNTVGHGMNLKSTIGRGSINGSQRSWEVDLNPTLLFPNLIQHVEYMFIPDGNSFPRHVLRNMSNNRVVIESDMKVQAQVIVMADQGKSY</sequence>
<dbReference type="InterPro" id="IPR039279">
    <property type="entry name" value="QRT3-like"/>
</dbReference>
<reference evidence="3" key="1">
    <citation type="submission" date="2022-07" db="EMBL/GenBank/DDBJ databases">
        <authorList>
            <person name="Macas J."/>
            <person name="Novak P."/>
            <person name="Neumann P."/>
        </authorList>
    </citation>
    <scope>NUCLEOTIDE SEQUENCE</scope>
</reference>
<feature type="domain" description="Rhamnogalacturonase A/B/Epimerase-like pectate lyase" evidence="2">
    <location>
        <begin position="70"/>
        <end position="289"/>
    </location>
</feature>